<dbReference type="InterPro" id="IPR050832">
    <property type="entry name" value="Bact_Acetyltransf"/>
</dbReference>
<feature type="domain" description="N-acetyltransferase" evidence="3">
    <location>
        <begin position="8"/>
        <end position="154"/>
    </location>
</feature>
<dbReference type="Pfam" id="PF00583">
    <property type="entry name" value="Acetyltransf_1"/>
    <property type="match status" value="1"/>
</dbReference>
<reference evidence="5" key="1">
    <citation type="submission" date="2023-07" db="EMBL/GenBank/DDBJ databases">
        <title>Study on multiphase classification of strain Alteromonas salexigens isolated from the Yellow Sea.</title>
        <authorList>
            <person name="Sun L."/>
        </authorList>
    </citation>
    <scope>NUCLEOTIDE SEQUENCE [LARGE SCALE GENOMIC DNA]</scope>
    <source>
        <strain evidence="5">ASW11-19</strain>
    </source>
</reference>
<gene>
    <name evidence="4" type="ORF">OCL06_11650</name>
</gene>
<dbReference type="PANTHER" id="PTHR43877">
    <property type="entry name" value="AMINOALKYLPHOSPHONATE N-ACETYLTRANSFERASE-RELATED-RELATED"/>
    <property type="match status" value="1"/>
</dbReference>
<accession>A0ABT2VQU2</accession>
<dbReference type="Gene3D" id="3.40.630.30">
    <property type="match status" value="1"/>
</dbReference>
<keyword evidence="2" id="KW-0012">Acyltransferase</keyword>
<evidence type="ECO:0000313" key="4">
    <source>
        <dbReference type="EMBL" id="MCU7555248.1"/>
    </source>
</evidence>
<evidence type="ECO:0000256" key="2">
    <source>
        <dbReference type="ARBA" id="ARBA00023315"/>
    </source>
</evidence>
<dbReference type="RefSeq" id="WP_262994705.1">
    <property type="nucleotide sequence ID" value="NZ_JAOTJC010000008.1"/>
</dbReference>
<dbReference type="PROSITE" id="PS51186">
    <property type="entry name" value="GNAT"/>
    <property type="match status" value="1"/>
</dbReference>
<dbReference type="Pfam" id="PF11814">
    <property type="entry name" value="DUF3335"/>
    <property type="match status" value="1"/>
</dbReference>
<organism evidence="4 5">
    <name type="scientific">Alteromonas salexigens</name>
    <dbReference type="NCBI Taxonomy" id="2982530"/>
    <lineage>
        <taxon>Bacteria</taxon>
        <taxon>Pseudomonadati</taxon>
        <taxon>Pseudomonadota</taxon>
        <taxon>Gammaproteobacteria</taxon>
        <taxon>Alteromonadales</taxon>
        <taxon>Alteromonadaceae</taxon>
        <taxon>Alteromonas/Salinimonas group</taxon>
        <taxon>Alteromonas</taxon>
    </lineage>
</organism>
<evidence type="ECO:0000256" key="1">
    <source>
        <dbReference type="ARBA" id="ARBA00022679"/>
    </source>
</evidence>
<dbReference type="Gene3D" id="3.90.70.10">
    <property type="entry name" value="Cysteine proteinases"/>
    <property type="match status" value="1"/>
</dbReference>
<keyword evidence="1" id="KW-0808">Transferase</keyword>
<dbReference type="InterPro" id="IPR021770">
    <property type="entry name" value="DUF3335"/>
</dbReference>
<name>A0ABT2VQU2_9ALTE</name>
<dbReference type="SUPFAM" id="SSF55729">
    <property type="entry name" value="Acyl-CoA N-acyltransferases (Nat)"/>
    <property type="match status" value="1"/>
</dbReference>
<dbReference type="EMBL" id="JAOTJC010000008">
    <property type="protein sequence ID" value="MCU7555248.1"/>
    <property type="molecule type" value="Genomic_DNA"/>
</dbReference>
<keyword evidence="5" id="KW-1185">Reference proteome</keyword>
<comment type="caution">
    <text evidence="4">The sequence shown here is derived from an EMBL/GenBank/DDBJ whole genome shotgun (WGS) entry which is preliminary data.</text>
</comment>
<evidence type="ECO:0000259" key="3">
    <source>
        <dbReference type="PROSITE" id="PS51186"/>
    </source>
</evidence>
<dbReference type="InterPro" id="IPR016181">
    <property type="entry name" value="Acyl_CoA_acyltransferase"/>
</dbReference>
<dbReference type="PANTHER" id="PTHR43877:SF2">
    <property type="entry name" value="AMINOALKYLPHOSPHONATE N-ACETYLTRANSFERASE-RELATED"/>
    <property type="match status" value="1"/>
</dbReference>
<dbReference type="CDD" id="cd04301">
    <property type="entry name" value="NAT_SF"/>
    <property type="match status" value="1"/>
</dbReference>
<proteinExistence type="predicted"/>
<protein>
    <submittedName>
        <fullName evidence="4">GNAT family N-acetyltransferase/peptidase C39 family protein</fullName>
    </submittedName>
</protein>
<evidence type="ECO:0000313" key="5">
    <source>
        <dbReference type="Proteomes" id="UP001209257"/>
    </source>
</evidence>
<dbReference type="Proteomes" id="UP001209257">
    <property type="component" value="Unassembled WGS sequence"/>
</dbReference>
<dbReference type="InterPro" id="IPR000182">
    <property type="entry name" value="GNAT_dom"/>
</dbReference>
<sequence length="374" mass="42032">MNVAIPAVTLRDATHQDLVALLAIEHRCFDSDRLSRRRMRFYIDAPHAELVVAEQAGTLVAYGLLLMRRGTQLTRLYSLAVLPEARGLGVAENIIKKLEDSALARGKRFMRLEVSEQNHGARRLYSRLGFQQFGVYSHYYDDNTDAIRMQKVLSQSVTTRLSTTYPWYEQTTEFTCGPASLMMALHHLDPQYTMSQQQELAIWRRATTIFMTSGHGGCHPIGLALAASDAGFTAQVWLNRPLPLFADGVRSAHKKAIIQTVETQFAQEAEALGLEVLYHDWTLEGLKKVLAEGATVVCLVSTYAFDKRKAPHWVTLTGADAHCFYLHDPDADGQPPMEFQHIPVAQEDFLRQASYGSRKVRTLLVLQRSPTRAS</sequence>